<protein>
    <submittedName>
        <fullName evidence="2">Uncharacterized protein</fullName>
    </submittedName>
</protein>
<reference evidence="2 3" key="1">
    <citation type="submission" date="2024-03" db="EMBL/GenBank/DDBJ databases">
        <title>Two novel species of the genus Flavobacterium exhibiting potentially degradation of complex polysaccharides.</title>
        <authorList>
            <person name="Lian X."/>
        </authorList>
    </citation>
    <scope>NUCLEOTIDE SEQUENCE [LARGE SCALE GENOMIC DNA]</scope>
    <source>
        <strain evidence="2 3">N6</strain>
    </source>
</reference>
<keyword evidence="1" id="KW-0732">Signal</keyword>
<comment type="caution">
    <text evidence="2">The sequence shown here is derived from an EMBL/GenBank/DDBJ whole genome shotgun (WGS) entry which is preliminary data.</text>
</comment>
<dbReference type="EMBL" id="JBCGDP010000004">
    <property type="protein sequence ID" value="MEM0576118.1"/>
    <property type="molecule type" value="Genomic_DNA"/>
</dbReference>
<dbReference type="Proteomes" id="UP001468798">
    <property type="component" value="Unassembled WGS sequence"/>
</dbReference>
<accession>A0ABU9NLC8</accession>
<sequence>MKIVNILVLSLFTTFAFSQEIDDYTNRLKAINNQTITFYNVDGVDFSSQTFSNEFSEKGLKKLYRKYSIKDSDLKIKDENLTQNNIYITKSESITENINQISSYYFLENKDKTVSVFWFGYYNKLNKEFERKYINRILNHEIPSEVYESMTIDSIDFAGRKIKLGSNCNWTNINTVQCPYYGEMNWSVHKTIESAKNAINNQFTVTKSLKGGKVISEEEVDVIFEGTETKAKKVIYDFTGPKSLLVGMSGGKTLTIYYVACKVRENYLSCCMSFWNNDTLTENGLAPLLEKIMQLKK</sequence>
<feature type="signal peptide" evidence="1">
    <location>
        <begin position="1"/>
        <end position="18"/>
    </location>
</feature>
<dbReference type="RefSeq" id="WP_342691163.1">
    <property type="nucleotide sequence ID" value="NZ_JBCGDP010000004.1"/>
</dbReference>
<keyword evidence="3" id="KW-1185">Reference proteome</keyword>
<feature type="chain" id="PRO_5046670298" evidence="1">
    <location>
        <begin position="19"/>
        <end position="297"/>
    </location>
</feature>
<evidence type="ECO:0000313" key="3">
    <source>
        <dbReference type="Proteomes" id="UP001468798"/>
    </source>
</evidence>
<name>A0ABU9NLC8_9FLAO</name>
<evidence type="ECO:0000313" key="2">
    <source>
        <dbReference type="EMBL" id="MEM0576118.1"/>
    </source>
</evidence>
<organism evidence="2 3">
    <name type="scientific">Flavobacterium polysaccharolyticum</name>
    <dbReference type="NCBI Taxonomy" id="3133148"/>
    <lineage>
        <taxon>Bacteria</taxon>
        <taxon>Pseudomonadati</taxon>
        <taxon>Bacteroidota</taxon>
        <taxon>Flavobacteriia</taxon>
        <taxon>Flavobacteriales</taxon>
        <taxon>Flavobacteriaceae</taxon>
        <taxon>Flavobacterium</taxon>
    </lineage>
</organism>
<gene>
    <name evidence="2" type="ORF">WFZ86_06375</name>
</gene>
<evidence type="ECO:0000256" key="1">
    <source>
        <dbReference type="SAM" id="SignalP"/>
    </source>
</evidence>
<proteinExistence type="predicted"/>